<evidence type="ECO:0000256" key="1">
    <source>
        <dbReference type="ARBA" id="ARBA00035885"/>
    </source>
</evidence>
<dbReference type="EMBL" id="BAAADM010000001">
    <property type="protein sequence ID" value="GAA0427774.1"/>
    <property type="molecule type" value="Genomic_DNA"/>
</dbReference>
<dbReference type="InterPro" id="IPR002589">
    <property type="entry name" value="Macro_dom"/>
</dbReference>
<reference evidence="3 4" key="1">
    <citation type="journal article" date="2019" name="Int. J. Syst. Evol. Microbiol.">
        <title>The Global Catalogue of Microorganisms (GCM) 10K type strain sequencing project: providing services to taxonomists for standard genome sequencing and annotation.</title>
        <authorList>
            <consortium name="The Broad Institute Genomics Platform"/>
            <consortium name="The Broad Institute Genome Sequencing Center for Infectious Disease"/>
            <person name="Wu L."/>
            <person name="Ma J."/>
        </authorList>
    </citation>
    <scope>NUCLEOTIDE SEQUENCE [LARGE SCALE GENOMIC DNA]</scope>
    <source>
        <strain evidence="3 4">JCM 12149</strain>
    </source>
</reference>
<comment type="caution">
    <text evidence="3">The sequence shown here is derived from an EMBL/GenBank/DDBJ whole genome shotgun (WGS) entry which is preliminary data.</text>
</comment>
<evidence type="ECO:0000313" key="3">
    <source>
        <dbReference type="EMBL" id="GAA0427774.1"/>
    </source>
</evidence>
<dbReference type="PANTHER" id="PTHR12521:SF0">
    <property type="entry name" value="ADP-RIBOSE GLYCOHYDROLASE OARD1"/>
    <property type="match status" value="1"/>
</dbReference>
<protein>
    <submittedName>
        <fullName evidence="3">Macro domain-containing protein</fullName>
    </submittedName>
</protein>
<dbReference type="PANTHER" id="PTHR12521">
    <property type="entry name" value="PROTEIN C6ORF130"/>
    <property type="match status" value="1"/>
</dbReference>
<dbReference type="Pfam" id="PF01661">
    <property type="entry name" value="Macro"/>
    <property type="match status" value="1"/>
</dbReference>
<evidence type="ECO:0000313" key="4">
    <source>
        <dbReference type="Proteomes" id="UP001501459"/>
    </source>
</evidence>
<dbReference type="InterPro" id="IPR050892">
    <property type="entry name" value="ADP-ribose_metab_enzymes"/>
</dbReference>
<dbReference type="InterPro" id="IPR043472">
    <property type="entry name" value="Macro_dom-like"/>
</dbReference>
<organism evidence="3 4">
    <name type="scientific">Lentibacillus halophilus</name>
    <dbReference type="NCBI Taxonomy" id="295065"/>
    <lineage>
        <taxon>Bacteria</taxon>
        <taxon>Bacillati</taxon>
        <taxon>Bacillota</taxon>
        <taxon>Bacilli</taxon>
        <taxon>Bacillales</taxon>
        <taxon>Bacillaceae</taxon>
        <taxon>Lentibacillus</taxon>
    </lineage>
</organism>
<dbReference type="RefSeq" id="WP_343750338.1">
    <property type="nucleotide sequence ID" value="NZ_BAAADM010000001.1"/>
</dbReference>
<comment type="catalytic activity">
    <reaction evidence="1">
        <text>an N-(ADP-alpha-D-ribosyl)-thymidine in DNA + H2O = a thymidine in DNA + ADP-D-ribose</text>
        <dbReference type="Rhea" id="RHEA:71655"/>
        <dbReference type="Rhea" id="RHEA-COMP:13556"/>
        <dbReference type="Rhea" id="RHEA-COMP:18051"/>
        <dbReference type="ChEBI" id="CHEBI:15377"/>
        <dbReference type="ChEBI" id="CHEBI:57967"/>
        <dbReference type="ChEBI" id="CHEBI:137386"/>
        <dbReference type="ChEBI" id="CHEBI:191199"/>
    </reaction>
    <physiologicalReaction direction="left-to-right" evidence="1">
        <dbReference type="Rhea" id="RHEA:71656"/>
    </physiologicalReaction>
</comment>
<dbReference type="CDD" id="cd02901">
    <property type="entry name" value="Macro_Poa1p-like"/>
    <property type="match status" value="1"/>
</dbReference>
<name>A0ABN0Z0S8_9BACI</name>
<dbReference type="Gene3D" id="3.40.220.10">
    <property type="entry name" value="Leucine Aminopeptidase, subunit E, domain 1"/>
    <property type="match status" value="1"/>
</dbReference>
<gene>
    <name evidence="3" type="ORF">GCM10008983_00020</name>
</gene>
<evidence type="ECO:0000259" key="2">
    <source>
        <dbReference type="PROSITE" id="PS51154"/>
    </source>
</evidence>
<accession>A0ABN0Z0S8</accession>
<dbReference type="SMART" id="SM00506">
    <property type="entry name" value="A1pp"/>
    <property type="match status" value="1"/>
</dbReference>
<sequence length="344" mass="38947">MIYAMKGNLLEDTADVFVNTVNTVGVMGKGIALQFKQAFPDVFKQYAKDCKAGQVQIGKMHVVPVEGLINPKYIIHFPTKKHWSSPSKLSDIKTGLKDLVQVIQRLNVNSIAMPPLGCGNGGLDWSVVRPLIIEAFEPFSIDVHLYEPAGAPPLDQMIVRTRRPEMTMGRALLLGAMEQYAGLGYRMSLLEVQKIAYLLHEVGALPKMTFEKHLYGPYSEGLNHVLQRMESHFIRGYGDRTSGAEIYLFDEAVEEAKQFLDEHAEAKDYLHQVSDLMFGFETPYDLELLSTVDWILKENPDKVKDSDFVVESVQAWNPRKKRIFSSKDIEQVRDYLVNEMNMAS</sequence>
<dbReference type="Proteomes" id="UP001501459">
    <property type="component" value="Unassembled WGS sequence"/>
</dbReference>
<proteinExistence type="predicted"/>
<keyword evidence="4" id="KW-1185">Reference proteome</keyword>
<dbReference type="SUPFAM" id="SSF52949">
    <property type="entry name" value="Macro domain-like"/>
    <property type="match status" value="1"/>
</dbReference>
<feature type="domain" description="Macro" evidence="2">
    <location>
        <begin position="1"/>
        <end position="154"/>
    </location>
</feature>
<dbReference type="PROSITE" id="PS51154">
    <property type="entry name" value="MACRO"/>
    <property type="match status" value="1"/>
</dbReference>